<feature type="region of interest" description="Disordered" evidence="1">
    <location>
        <begin position="1"/>
        <end position="37"/>
    </location>
</feature>
<reference evidence="2 3" key="1">
    <citation type="submission" date="2015-07" db="EMBL/GenBank/DDBJ databases">
        <authorList>
            <person name="Noorani M."/>
        </authorList>
    </citation>
    <scope>NUCLEOTIDE SEQUENCE [LARGE SCALE GENOMIC DNA]</scope>
    <source>
        <strain evidence="2 3">NRRL B-24567</strain>
    </source>
</reference>
<dbReference type="EMBL" id="LGCN01000219">
    <property type="protein sequence ID" value="KOT34208.1"/>
    <property type="molecule type" value="Genomic_DNA"/>
</dbReference>
<evidence type="ECO:0000313" key="2">
    <source>
        <dbReference type="EMBL" id="KOT34208.1"/>
    </source>
</evidence>
<feature type="compositionally biased region" description="Low complexity" evidence="1">
    <location>
        <begin position="88"/>
        <end position="101"/>
    </location>
</feature>
<accession>A0A0M9X6W4</accession>
<proteinExistence type="predicted"/>
<name>A0A0M9X6W4_9ACTN</name>
<evidence type="ECO:0000256" key="1">
    <source>
        <dbReference type="SAM" id="MobiDB-lite"/>
    </source>
</evidence>
<keyword evidence="3" id="KW-1185">Reference proteome</keyword>
<dbReference type="Proteomes" id="UP000037773">
    <property type="component" value="Unassembled WGS sequence"/>
</dbReference>
<evidence type="ECO:0000313" key="3">
    <source>
        <dbReference type="Proteomes" id="UP000037773"/>
    </source>
</evidence>
<dbReference type="PATRIC" id="fig|36816.3.peg.5781"/>
<sequence>MGDGIRVGPAGRGEEVRSLGEALPRQPVGVPVGTSLPGRRLTHRLHVLPADARLRMTEIGSGPHTPGVIRFPESVSPTTGPPPVRYGSTRSTRTSPATSPTAPCPSPTPWTR</sequence>
<feature type="compositionally biased region" description="Pro residues" evidence="1">
    <location>
        <begin position="102"/>
        <end position="112"/>
    </location>
</feature>
<comment type="caution">
    <text evidence="2">The sequence shown here is derived from an EMBL/GenBank/DDBJ whole genome shotgun (WGS) entry which is preliminary data.</text>
</comment>
<gene>
    <name evidence="2" type="ORF">ADK41_26715</name>
</gene>
<organism evidence="2 3">
    <name type="scientific">Streptomyces caelestis</name>
    <dbReference type="NCBI Taxonomy" id="36816"/>
    <lineage>
        <taxon>Bacteria</taxon>
        <taxon>Bacillati</taxon>
        <taxon>Actinomycetota</taxon>
        <taxon>Actinomycetes</taxon>
        <taxon>Kitasatosporales</taxon>
        <taxon>Streptomycetaceae</taxon>
        <taxon>Streptomyces</taxon>
    </lineage>
</organism>
<protein>
    <submittedName>
        <fullName evidence="2">Uncharacterized protein</fullName>
    </submittedName>
</protein>
<dbReference type="AlphaFoldDB" id="A0A0M9X6W4"/>
<feature type="region of interest" description="Disordered" evidence="1">
    <location>
        <begin position="57"/>
        <end position="112"/>
    </location>
</feature>